<evidence type="ECO:0000256" key="5">
    <source>
        <dbReference type="SAM" id="Phobius"/>
    </source>
</evidence>
<organism evidence="6 7">
    <name type="scientific">Haloarcula rubra</name>
    <dbReference type="NCBI Taxonomy" id="2487747"/>
    <lineage>
        <taxon>Archaea</taxon>
        <taxon>Methanobacteriati</taxon>
        <taxon>Methanobacteriota</taxon>
        <taxon>Stenosarchaea group</taxon>
        <taxon>Halobacteria</taxon>
        <taxon>Halobacteriales</taxon>
        <taxon>Haloarculaceae</taxon>
        <taxon>Haloarcula</taxon>
    </lineage>
</organism>
<dbReference type="InterPro" id="IPR032808">
    <property type="entry name" value="DoxX"/>
</dbReference>
<dbReference type="RefSeq" id="WP_220619772.1">
    <property type="nucleotide sequence ID" value="NZ_RKLR01000008.1"/>
</dbReference>
<protein>
    <submittedName>
        <fullName evidence="6">DoxX family membrane protein</fullName>
    </submittedName>
</protein>
<keyword evidence="7" id="KW-1185">Reference proteome</keyword>
<evidence type="ECO:0000256" key="1">
    <source>
        <dbReference type="ARBA" id="ARBA00004141"/>
    </source>
</evidence>
<gene>
    <name evidence="6" type="ORF">EGH21_17635</name>
</gene>
<feature type="transmembrane region" description="Helical" evidence="5">
    <location>
        <begin position="65"/>
        <end position="87"/>
    </location>
</feature>
<feature type="transmembrane region" description="Helical" evidence="5">
    <location>
        <begin position="21"/>
        <end position="45"/>
    </location>
</feature>
<dbReference type="Proteomes" id="UP001430377">
    <property type="component" value="Unassembled WGS sequence"/>
</dbReference>
<keyword evidence="2 5" id="KW-0812">Transmembrane</keyword>
<keyword evidence="4 5" id="KW-0472">Membrane</keyword>
<sequence length="149" mass="16191">MSPTNAKYRDRYIGYLDQYSEYALPVMRISLGAVIFLAGAHKLVAPDAWTKYAAPWVTALWPESIVSFELVMMANGVFELLFGVALIAGFYMTIVAGVITLSLLAVVFDLVTGVILTGKFVDILIRDPGLVALALGVTLLSAQRSDCTR</sequence>
<evidence type="ECO:0000313" key="6">
    <source>
        <dbReference type="EMBL" id="MBX0324852.1"/>
    </source>
</evidence>
<feature type="transmembrane region" description="Helical" evidence="5">
    <location>
        <begin position="94"/>
        <end position="117"/>
    </location>
</feature>
<comment type="caution">
    <text evidence="6">The sequence shown here is derived from an EMBL/GenBank/DDBJ whole genome shotgun (WGS) entry which is preliminary data.</text>
</comment>
<name>A0AAW4PX48_9EURY</name>
<comment type="subcellular location">
    <subcellularLocation>
        <location evidence="1">Membrane</location>
        <topology evidence="1">Multi-pass membrane protein</topology>
    </subcellularLocation>
</comment>
<evidence type="ECO:0000256" key="2">
    <source>
        <dbReference type="ARBA" id="ARBA00022692"/>
    </source>
</evidence>
<evidence type="ECO:0000256" key="4">
    <source>
        <dbReference type="ARBA" id="ARBA00023136"/>
    </source>
</evidence>
<proteinExistence type="predicted"/>
<dbReference type="EMBL" id="RKLR01000008">
    <property type="protein sequence ID" value="MBX0324852.1"/>
    <property type="molecule type" value="Genomic_DNA"/>
</dbReference>
<dbReference type="AlphaFoldDB" id="A0AAW4PX48"/>
<evidence type="ECO:0000256" key="3">
    <source>
        <dbReference type="ARBA" id="ARBA00022989"/>
    </source>
</evidence>
<dbReference type="GO" id="GO:0016020">
    <property type="term" value="C:membrane"/>
    <property type="evidence" value="ECO:0007669"/>
    <property type="project" value="UniProtKB-SubCell"/>
</dbReference>
<evidence type="ECO:0000313" key="7">
    <source>
        <dbReference type="Proteomes" id="UP001430377"/>
    </source>
</evidence>
<dbReference type="Pfam" id="PF07681">
    <property type="entry name" value="DoxX"/>
    <property type="match status" value="1"/>
</dbReference>
<accession>A0AAW4PX48</accession>
<keyword evidence="3 5" id="KW-1133">Transmembrane helix</keyword>
<reference evidence="6 7" key="1">
    <citation type="submission" date="2021-06" db="EMBL/GenBank/DDBJ databases">
        <title>Halomicroarcula sp. a new haloarchaeum isolated from saline soil.</title>
        <authorList>
            <person name="Duran-Viseras A."/>
            <person name="Sanchez-Porro C."/>
            <person name="Ventosa A."/>
        </authorList>
    </citation>
    <scope>NUCLEOTIDE SEQUENCE [LARGE SCALE GENOMIC DNA]</scope>
    <source>
        <strain evidence="6 7">F13</strain>
    </source>
</reference>